<accession>A0ABY4AMF6</accession>
<dbReference type="EMBL" id="CP063982">
    <property type="protein sequence ID" value="UOD51462.1"/>
    <property type="molecule type" value="Genomic_DNA"/>
</dbReference>
<dbReference type="GO" id="GO:0016740">
    <property type="term" value="F:transferase activity"/>
    <property type="evidence" value="ECO:0007669"/>
    <property type="project" value="UniProtKB-KW"/>
</dbReference>
<gene>
    <name evidence="1" type="ORF">DHf2319_06460</name>
</gene>
<reference evidence="1 2" key="1">
    <citation type="submission" date="2020-11" db="EMBL/GenBank/DDBJ databases">
        <title>Algicoccus daihaiensis sp.nov., isolated from Daihai Lake in Inner Mongolia.</title>
        <authorList>
            <person name="Kai J."/>
        </authorList>
    </citation>
    <scope>NUCLEOTIDE SEQUENCE [LARGE SCALE GENOMIC DNA]</scope>
    <source>
        <strain evidence="2">f23</strain>
    </source>
</reference>
<organism evidence="1 2">
    <name type="scientific">Orrella daihaiensis</name>
    <dbReference type="NCBI Taxonomy" id="2782176"/>
    <lineage>
        <taxon>Bacteria</taxon>
        <taxon>Pseudomonadati</taxon>
        <taxon>Pseudomonadota</taxon>
        <taxon>Betaproteobacteria</taxon>
        <taxon>Burkholderiales</taxon>
        <taxon>Alcaligenaceae</taxon>
        <taxon>Orrella</taxon>
    </lineage>
</organism>
<keyword evidence="2" id="KW-1185">Reference proteome</keyword>
<sequence>MQQIDLYALQETVLSRLQSMNDEQFGRAKLCGGTALSRCWLEHRISYDLDFFLPNGFKVMDLAVAIKQAGISFETRDLVQDDHKANQLHGDVFLEGQRLKVSFIEDAYFELYPSVSKPFGELTVQTEEIPGLYHRKLRTVARHGQGEEPDSFDGGRQKARDLFDLHVLSVKHMPLPGFIESLPYPFPTGSFINGLVSMPWLELIDELEELICAPQWAQAKDVEFLRNSLYAQIGAKTLSDDDDTGLTDEAPS</sequence>
<name>A0ABY4AMF6_9BURK</name>
<protein>
    <submittedName>
        <fullName evidence="1">Nucleotidyl transferase AbiEii/AbiGii toxin family protein</fullName>
    </submittedName>
</protein>
<evidence type="ECO:0000313" key="2">
    <source>
        <dbReference type="Proteomes" id="UP000831607"/>
    </source>
</evidence>
<keyword evidence="1" id="KW-0808">Transferase</keyword>
<evidence type="ECO:0000313" key="1">
    <source>
        <dbReference type="EMBL" id="UOD51462.1"/>
    </source>
</evidence>
<proteinExistence type="predicted"/>
<dbReference type="Pfam" id="PF08843">
    <property type="entry name" value="AbiEii"/>
    <property type="match status" value="1"/>
</dbReference>
<dbReference type="RefSeq" id="WP_243479926.1">
    <property type="nucleotide sequence ID" value="NZ_CP063982.1"/>
</dbReference>
<dbReference type="Proteomes" id="UP000831607">
    <property type="component" value="Chromosome"/>
</dbReference>
<dbReference type="InterPro" id="IPR014942">
    <property type="entry name" value="AbiEii"/>
</dbReference>